<sequence length="303" mass="32957">MFIFNPLFTIFILLLGGYMAKKIGVLKQKQSKMFLDFAILFALPCLIFDKTYHLNFDFTLVTLILIGFFSCMLSAGFAVMLGRFLQFSKATLVSMFLLTGFGNTLFIGIPILSGIYGESFISEAIFYDALATAIPISIIGPFILSLASNQPTNFLSNLKRILLFPPFIALILGFVCKLVVLPDFIFQPIIIFGNSATAVALFSIGLGLGFSAIKASYKGTIIIVLSKTLLAPLIFVVILSLLDIAFTPRVIAAILESSMPTMTLAGAMIMKAKLDSNLAVSSIAFGILFSFVSIPLLCYLLPI</sequence>
<keyword evidence="4" id="KW-1003">Cell membrane</keyword>
<evidence type="ECO:0000256" key="7">
    <source>
        <dbReference type="ARBA" id="ARBA00023136"/>
    </source>
</evidence>
<proteinExistence type="inferred from homology"/>
<feature type="transmembrane region" description="Helical" evidence="8">
    <location>
        <begin position="124"/>
        <end position="149"/>
    </location>
</feature>
<keyword evidence="5 8" id="KW-0812">Transmembrane</keyword>
<evidence type="ECO:0000256" key="6">
    <source>
        <dbReference type="ARBA" id="ARBA00022989"/>
    </source>
</evidence>
<dbReference type="STRING" id="35818.HPU229336_08245"/>
<feature type="transmembrane region" description="Helical" evidence="8">
    <location>
        <begin position="282"/>
        <end position="302"/>
    </location>
</feature>
<comment type="subcellular location">
    <subcellularLocation>
        <location evidence="1">Cell membrane</location>
        <topology evidence="1">Multi-pass membrane protein</topology>
    </subcellularLocation>
</comment>
<comment type="similarity">
    <text evidence="2">Belongs to the auxin efflux carrier (TC 2.A.69) family.</text>
</comment>
<dbReference type="PATRIC" id="fig|35818.11.peg.460"/>
<accession>A0A0N1ECK9</accession>
<reference evidence="9 10" key="1">
    <citation type="submission" date="2014-06" db="EMBL/GenBank/DDBJ databases">
        <title>Helicobacter pullorum isolates in fresh chicken meat - phenotypic and genotypic features.</title>
        <authorList>
            <person name="Borges V."/>
            <person name="Santos A."/>
            <person name="Correia C.B."/>
            <person name="Saraiva M."/>
            <person name="Menard A."/>
            <person name="Vieira L."/>
            <person name="Sampaio D.A."/>
            <person name="Gomes J.P."/>
            <person name="Oleastro M."/>
        </authorList>
    </citation>
    <scope>NUCLEOTIDE SEQUENCE [LARGE SCALE GENOMIC DNA]</scope>
    <source>
        <strain evidence="9 10">229334/12</strain>
    </source>
</reference>
<evidence type="ECO:0000256" key="3">
    <source>
        <dbReference type="ARBA" id="ARBA00022448"/>
    </source>
</evidence>
<dbReference type="InterPro" id="IPR038770">
    <property type="entry name" value="Na+/solute_symporter_sf"/>
</dbReference>
<evidence type="ECO:0000313" key="9">
    <source>
        <dbReference type="EMBL" id="KPH56255.1"/>
    </source>
</evidence>
<dbReference type="RefSeq" id="WP_054197610.1">
    <property type="nucleotide sequence ID" value="NZ_JNOC01000016.1"/>
</dbReference>
<dbReference type="Proteomes" id="UP000037997">
    <property type="component" value="Unassembled WGS sequence"/>
</dbReference>
<feature type="transmembrane region" description="Helical" evidence="8">
    <location>
        <begin position="92"/>
        <end position="112"/>
    </location>
</feature>
<organism evidence="9 10">
    <name type="scientific">Helicobacter pullorum</name>
    <dbReference type="NCBI Taxonomy" id="35818"/>
    <lineage>
        <taxon>Bacteria</taxon>
        <taxon>Pseudomonadati</taxon>
        <taxon>Campylobacterota</taxon>
        <taxon>Epsilonproteobacteria</taxon>
        <taxon>Campylobacterales</taxon>
        <taxon>Helicobacteraceae</taxon>
        <taxon>Helicobacter</taxon>
    </lineage>
</organism>
<evidence type="ECO:0000256" key="8">
    <source>
        <dbReference type="SAM" id="Phobius"/>
    </source>
</evidence>
<dbReference type="EMBL" id="JNOC01000016">
    <property type="protein sequence ID" value="KPH56255.1"/>
    <property type="molecule type" value="Genomic_DNA"/>
</dbReference>
<keyword evidence="3" id="KW-0813">Transport</keyword>
<evidence type="ECO:0000256" key="4">
    <source>
        <dbReference type="ARBA" id="ARBA00022475"/>
    </source>
</evidence>
<keyword evidence="7 8" id="KW-0472">Membrane</keyword>
<evidence type="ECO:0000313" key="10">
    <source>
        <dbReference type="Proteomes" id="UP000037997"/>
    </source>
</evidence>
<feature type="transmembrane region" description="Helical" evidence="8">
    <location>
        <begin position="222"/>
        <end position="244"/>
    </location>
</feature>
<dbReference type="PANTHER" id="PTHR36838">
    <property type="entry name" value="AUXIN EFFLUX CARRIER FAMILY PROTEIN"/>
    <property type="match status" value="1"/>
</dbReference>
<keyword evidence="6 8" id="KW-1133">Transmembrane helix</keyword>
<dbReference type="Gene3D" id="1.20.1530.20">
    <property type="match status" value="1"/>
</dbReference>
<dbReference type="GO" id="GO:0005886">
    <property type="term" value="C:plasma membrane"/>
    <property type="evidence" value="ECO:0007669"/>
    <property type="project" value="UniProtKB-SubCell"/>
</dbReference>
<evidence type="ECO:0000256" key="2">
    <source>
        <dbReference type="ARBA" id="ARBA00010145"/>
    </source>
</evidence>
<feature type="transmembrane region" description="Helical" evidence="8">
    <location>
        <begin position="186"/>
        <end position="210"/>
    </location>
</feature>
<dbReference type="AlphaFoldDB" id="A0A0N1ECK9"/>
<comment type="caution">
    <text evidence="9">The sequence shown here is derived from an EMBL/GenBank/DDBJ whole genome shotgun (WGS) entry which is preliminary data.</text>
</comment>
<protein>
    <submittedName>
        <fullName evidence="9">Membrane protein</fullName>
    </submittedName>
</protein>
<name>A0A0N1ECK9_9HELI</name>
<dbReference type="InterPro" id="IPR004776">
    <property type="entry name" value="Mem_transp_PIN-like"/>
</dbReference>
<feature type="transmembrane region" description="Helical" evidence="8">
    <location>
        <begin position="33"/>
        <end position="52"/>
    </location>
</feature>
<feature type="transmembrane region" description="Helical" evidence="8">
    <location>
        <begin position="58"/>
        <end position="80"/>
    </location>
</feature>
<feature type="transmembrane region" description="Helical" evidence="8">
    <location>
        <begin position="161"/>
        <end position="180"/>
    </location>
</feature>
<gene>
    <name evidence="9" type="ORF">HPU229334_02345</name>
</gene>
<evidence type="ECO:0000256" key="1">
    <source>
        <dbReference type="ARBA" id="ARBA00004651"/>
    </source>
</evidence>
<dbReference type="PANTHER" id="PTHR36838:SF1">
    <property type="entry name" value="SLR1864 PROTEIN"/>
    <property type="match status" value="1"/>
</dbReference>
<dbReference type="GO" id="GO:0055085">
    <property type="term" value="P:transmembrane transport"/>
    <property type="evidence" value="ECO:0007669"/>
    <property type="project" value="InterPro"/>
</dbReference>
<feature type="transmembrane region" description="Helical" evidence="8">
    <location>
        <begin position="6"/>
        <end position="21"/>
    </location>
</feature>
<dbReference type="Pfam" id="PF03547">
    <property type="entry name" value="Mem_trans"/>
    <property type="match status" value="1"/>
</dbReference>
<evidence type="ECO:0000256" key="5">
    <source>
        <dbReference type="ARBA" id="ARBA00022692"/>
    </source>
</evidence>